<name>A0A1J5RFN1_9ZZZZ</name>
<reference evidence="1" key="1">
    <citation type="submission" date="2016-10" db="EMBL/GenBank/DDBJ databases">
        <title>Sequence of Gallionella enrichment culture.</title>
        <authorList>
            <person name="Poehlein A."/>
            <person name="Muehling M."/>
            <person name="Daniel R."/>
        </authorList>
    </citation>
    <scope>NUCLEOTIDE SEQUENCE</scope>
</reference>
<dbReference type="AlphaFoldDB" id="A0A1J5RFN1"/>
<sequence>MDAQQGRIEGLRAGFAHFEMPDVSGERAKAHGSVDVAVGVEGGLAQGVEAETAAAFPAHGFADAALLAVDDLLQARDAMGAGMVAHLDTDPATAHLVGHGGCGAGAEKGVENEVVVRRGNSNNVTYQQFWLRRPKWGLPWK</sequence>
<organism evidence="1">
    <name type="scientific">mine drainage metagenome</name>
    <dbReference type="NCBI Taxonomy" id="410659"/>
    <lineage>
        <taxon>unclassified sequences</taxon>
        <taxon>metagenomes</taxon>
        <taxon>ecological metagenomes</taxon>
    </lineage>
</organism>
<dbReference type="EMBL" id="MLJW01000450">
    <property type="protein sequence ID" value="OIQ86933.1"/>
    <property type="molecule type" value="Genomic_DNA"/>
</dbReference>
<protein>
    <submittedName>
        <fullName evidence="1">Uncharacterized protein</fullName>
    </submittedName>
</protein>
<comment type="caution">
    <text evidence="1">The sequence shown here is derived from an EMBL/GenBank/DDBJ whole genome shotgun (WGS) entry which is preliminary data.</text>
</comment>
<gene>
    <name evidence="1" type="ORF">GALL_311920</name>
</gene>
<proteinExistence type="predicted"/>
<accession>A0A1J5RFN1</accession>
<evidence type="ECO:0000313" key="1">
    <source>
        <dbReference type="EMBL" id="OIQ86933.1"/>
    </source>
</evidence>